<dbReference type="AlphaFoldDB" id="A0A1M6DTY5"/>
<evidence type="ECO:0000313" key="6">
    <source>
        <dbReference type="Proteomes" id="UP000184335"/>
    </source>
</evidence>
<dbReference type="InterPro" id="IPR026287">
    <property type="entry name" value="SoFic-like"/>
</dbReference>
<dbReference type="PIRSF" id="PIRSF038925">
    <property type="entry name" value="AMP-prot_trans"/>
    <property type="match status" value="1"/>
</dbReference>
<dbReference type="Proteomes" id="UP000184335">
    <property type="component" value="Unassembled WGS sequence"/>
</dbReference>
<feature type="active site" evidence="2">
    <location>
        <position position="189"/>
    </location>
</feature>
<dbReference type="Pfam" id="PF02661">
    <property type="entry name" value="Fic"/>
    <property type="match status" value="1"/>
</dbReference>
<feature type="binding site" evidence="1">
    <location>
        <begin position="194"/>
        <end position="200"/>
    </location>
    <ligand>
        <name>ATP</name>
        <dbReference type="ChEBI" id="CHEBI:30616"/>
    </ligand>
</feature>
<dbReference type="Gene3D" id="1.10.3290.10">
    <property type="entry name" value="Fido-like domain"/>
    <property type="match status" value="1"/>
</dbReference>
<feature type="binding site" evidence="1">
    <location>
        <position position="231"/>
    </location>
    <ligand>
        <name>ATP</name>
        <dbReference type="ChEBI" id="CHEBI:30616"/>
    </ligand>
</feature>
<dbReference type="EMBL" id="FQYI01000004">
    <property type="protein sequence ID" value="SHI76661.1"/>
    <property type="molecule type" value="Genomic_DNA"/>
</dbReference>
<dbReference type="InterPro" id="IPR003812">
    <property type="entry name" value="Fido"/>
</dbReference>
<dbReference type="InterPro" id="IPR025758">
    <property type="entry name" value="Fic/DOC_N"/>
</dbReference>
<gene>
    <name evidence="5" type="ORF">SAMN05443429_10495</name>
</gene>
<dbReference type="RefSeq" id="WP_073179130.1">
    <property type="nucleotide sequence ID" value="NZ_FQYI01000004.1"/>
</dbReference>
<feature type="binding site" evidence="1">
    <location>
        <position position="63"/>
    </location>
    <ligand>
        <name>ATP</name>
        <dbReference type="ChEBI" id="CHEBI:30616"/>
    </ligand>
</feature>
<dbReference type="GO" id="GO:0005524">
    <property type="term" value="F:ATP binding"/>
    <property type="evidence" value="ECO:0007669"/>
    <property type="project" value="UniProtKB-KW"/>
</dbReference>
<keyword evidence="1" id="KW-0067">ATP-binding</keyword>
<name>A0A1M6DTY5_9FLAO</name>
<dbReference type="InterPro" id="IPR036597">
    <property type="entry name" value="Fido-like_dom_sf"/>
</dbReference>
<dbReference type="InterPro" id="IPR040198">
    <property type="entry name" value="Fido_containing"/>
</dbReference>
<feature type="binding site" evidence="1">
    <location>
        <position position="189"/>
    </location>
    <ligand>
        <name>ATP</name>
        <dbReference type="ChEBI" id="CHEBI:30616"/>
    </ligand>
</feature>
<keyword evidence="6" id="KW-1185">Reference proteome</keyword>
<dbReference type="SUPFAM" id="SSF140931">
    <property type="entry name" value="Fic-like"/>
    <property type="match status" value="1"/>
</dbReference>
<accession>A0A1M6DTY5</accession>
<evidence type="ECO:0000313" key="5">
    <source>
        <dbReference type="EMBL" id="SHI76661.1"/>
    </source>
</evidence>
<reference evidence="5 6" key="1">
    <citation type="submission" date="2016-11" db="EMBL/GenBank/DDBJ databases">
        <authorList>
            <person name="Jaros S."/>
            <person name="Januszkiewicz K."/>
            <person name="Wedrychowicz H."/>
        </authorList>
    </citation>
    <scope>NUCLEOTIDE SEQUENCE [LARGE SCALE GENOMIC DNA]</scope>
    <source>
        <strain evidence="5 6">DSM 25479</strain>
    </source>
</reference>
<evidence type="ECO:0000259" key="4">
    <source>
        <dbReference type="PROSITE" id="PS51459"/>
    </source>
</evidence>
<dbReference type="PANTHER" id="PTHR13504">
    <property type="entry name" value="FIDO DOMAIN-CONTAINING PROTEIN DDB_G0283145"/>
    <property type="match status" value="1"/>
</dbReference>
<evidence type="ECO:0000256" key="3">
    <source>
        <dbReference type="PIRSR" id="PIRSR640198-2"/>
    </source>
</evidence>
<feature type="binding site" evidence="3">
    <location>
        <begin position="231"/>
        <end position="232"/>
    </location>
    <ligand>
        <name>ATP</name>
        <dbReference type="ChEBI" id="CHEBI:30616"/>
    </ligand>
</feature>
<organism evidence="5 6">
    <name type="scientific">Cruoricaptor ignavus</name>
    <dbReference type="NCBI Taxonomy" id="1118202"/>
    <lineage>
        <taxon>Bacteria</taxon>
        <taxon>Pseudomonadati</taxon>
        <taxon>Bacteroidota</taxon>
        <taxon>Flavobacteriia</taxon>
        <taxon>Flavobacteriales</taxon>
        <taxon>Weeksellaceae</taxon>
        <taxon>Cruoricaptor</taxon>
    </lineage>
</organism>
<dbReference type="InterPro" id="IPR048770">
    <property type="entry name" value="SoFic-like_C"/>
</dbReference>
<dbReference type="OrthoDB" id="9814400at2"/>
<dbReference type="PANTHER" id="PTHR13504:SF35">
    <property type="entry name" value="PROTEIN ADENYLYLTRANSFERASE SOFIC"/>
    <property type="match status" value="1"/>
</dbReference>
<dbReference type="PROSITE" id="PS51459">
    <property type="entry name" value="FIDO"/>
    <property type="match status" value="1"/>
</dbReference>
<sequence>MKDFQLKPLPPDFDFDTVKILKQLVRSHKALAELKGVAQTIPNETILINTLSLQEAKDSSEIENIVTTHDELYKENIDIHTSAASKEAYNYSRALQFGFEIVRSENMLLNRHIVQIQELLVENSAGIRSQSGTVLKNSAGETVYTPPQSKEEILSLLANLEQFINNGDFSTLDPLIKMAVIHYQFESIHPFYDGNGRTGRIINILYLVLQNLLNLPILYLSRYITQNKQAYYTVLQNVRDNEDWETMVLYFLEGIEKTAGETVIKIDEIRTLLQRYKNRMRAELPKIYSQDLLNNLFKFPYTRIDFLVKDLGISRQTASSYLDQISEIGLLEKVKVGKYNYFINVNLASILSGQ</sequence>
<feature type="domain" description="Fido" evidence="4">
    <location>
        <begin position="108"/>
        <end position="253"/>
    </location>
</feature>
<dbReference type="Pfam" id="PF13784">
    <property type="entry name" value="Fic_N"/>
    <property type="match status" value="1"/>
</dbReference>
<evidence type="ECO:0000256" key="1">
    <source>
        <dbReference type="PIRSR" id="PIRSR038925-1"/>
    </source>
</evidence>
<protein>
    <submittedName>
        <fullName evidence="5">Fic family protein</fullName>
    </submittedName>
</protein>
<dbReference type="Pfam" id="PF21248">
    <property type="entry name" value="SoFic-like_C"/>
    <property type="match status" value="1"/>
</dbReference>
<proteinExistence type="predicted"/>
<evidence type="ECO:0000256" key="2">
    <source>
        <dbReference type="PIRSR" id="PIRSR640198-1"/>
    </source>
</evidence>
<feature type="binding site" evidence="3">
    <location>
        <begin position="193"/>
        <end position="200"/>
    </location>
    <ligand>
        <name>ATP</name>
        <dbReference type="ChEBI" id="CHEBI:30616"/>
    </ligand>
</feature>
<dbReference type="STRING" id="1118202.SAMN05443429_10495"/>
<keyword evidence="1" id="KW-0547">Nucleotide-binding</keyword>